<feature type="transmembrane region" description="Helical" evidence="3">
    <location>
        <begin position="207"/>
        <end position="228"/>
    </location>
</feature>
<evidence type="ECO:0000313" key="6">
    <source>
        <dbReference type="Proteomes" id="UP000591071"/>
    </source>
</evidence>
<reference evidence="5 6" key="1">
    <citation type="submission" date="2020-04" db="EMBL/GenBank/DDBJ databases">
        <authorList>
            <person name="Hitch T.C.A."/>
            <person name="Wylensek D."/>
            <person name="Clavel T."/>
        </authorList>
    </citation>
    <scope>NUCLEOTIDE SEQUENCE [LARGE SCALE GENOMIC DNA]</scope>
    <source>
        <strain evidence="5 6">Oil-RF-744-FAT-WT-6-1</strain>
    </source>
</reference>
<protein>
    <submittedName>
        <fullName evidence="4">AEC family transporter</fullName>
    </submittedName>
</protein>
<evidence type="ECO:0000313" key="7">
    <source>
        <dbReference type="Proteomes" id="UP001605989"/>
    </source>
</evidence>
<keyword evidence="2" id="KW-0813">Transport</keyword>
<dbReference type="EMBL" id="JBIEKR010000004">
    <property type="protein sequence ID" value="MFG6272726.1"/>
    <property type="molecule type" value="Genomic_DNA"/>
</dbReference>
<accession>A0A848BSF6</accession>
<feature type="transmembrane region" description="Helical" evidence="3">
    <location>
        <begin position="173"/>
        <end position="195"/>
    </location>
</feature>
<gene>
    <name evidence="4" type="ORF">ACGTZG_05935</name>
    <name evidence="5" type="ORF">HF872_00425</name>
</gene>
<keyword evidence="3" id="KW-1133">Transmembrane helix</keyword>
<sequence>MGEVGIRIIFLFIDVILPMAAGYACRQKQWLDEKQCNILIRINITIITTLLTTLTFWVLPIKPHLMLLPVFMVLNAFIPVGVIFLFHRQRKFTSMADQGSYILAALLTNLGTLGGLCGYILYGERGFAYAQLTAVFQNFVTFFIAFPLGAYYKYSAEAGGHLNLVSMSWRKLFINWNQMPVVGMALGIALYALGISRPQILDYAFQGLIHIGAWSGLVPIGFMIEFAALSRYYKKTFDLVPIKLLVTPAICYVLGTFCFTDPVLIGTLMILMSMPTAIFSLFAVRLYNLNVNLAMSAFITTTAFYIFLFYPVFYFLVHLGYLTFT</sequence>
<feature type="transmembrane region" description="Helical" evidence="3">
    <location>
        <begin position="99"/>
        <end position="122"/>
    </location>
</feature>
<organism evidence="5 6">
    <name type="scientific">Megasphaera hexanoica</name>
    <dbReference type="NCBI Taxonomy" id="1675036"/>
    <lineage>
        <taxon>Bacteria</taxon>
        <taxon>Bacillati</taxon>
        <taxon>Bacillota</taxon>
        <taxon>Negativicutes</taxon>
        <taxon>Veillonellales</taxon>
        <taxon>Veillonellaceae</taxon>
        <taxon>Megasphaera</taxon>
    </lineage>
</organism>
<feature type="transmembrane region" description="Helical" evidence="3">
    <location>
        <begin position="263"/>
        <end position="284"/>
    </location>
</feature>
<evidence type="ECO:0000256" key="1">
    <source>
        <dbReference type="ARBA" id="ARBA00004127"/>
    </source>
</evidence>
<dbReference type="PANTHER" id="PTHR36838">
    <property type="entry name" value="AUXIN EFFLUX CARRIER FAMILY PROTEIN"/>
    <property type="match status" value="1"/>
</dbReference>
<feature type="transmembrane region" description="Helical" evidence="3">
    <location>
        <begin position="296"/>
        <end position="317"/>
    </location>
</feature>
<dbReference type="GO" id="GO:0012505">
    <property type="term" value="C:endomembrane system"/>
    <property type="evidence" value="ECO:0007669"/>
    <property type="project" value="UniProtKB-SubCell"/>
</dbReference>
<reference evidence="4 7" key="2">
    <citation type="submission" date="2024-10" db="EMBL/GenBank/DDBJ databases">
        <authorList>
            <person name="Sang B.-I."/>
            <person name="Prabhaharan D."/>
        </authorList>
    </citation>
    <scope>NUCLEOTIDE SEQUENCE [LARGE SCALE GENOMIC DNA]</scope>
    <source>
        <strain evidence="4 7">MH</strain>
    </source>
</reference>
<feature type="transmembrane region" description="Helical" evidence="3">
    <location>
        <begin position="65"/>
        <end position="87"/>
    </location>
</feature>
<dbReference type="EMBL" id="JABAFG010000001">
    <property type="protein sequence ID" value="NME27094.1"/>
    <property type="molecule type" value="Genomic_DNA"/>
</dbReference>
<dbReference type="RefSeq" id="WP_059077056.1">
    <property type="nucleotide sequence ID" value="NZ_CP011940.1"/>
</dbReference>
<proteinExistence type="predicted"/>
<dbReference type="InterPro" id="IPR038770">
    <property type="entry name" value="Na+/solute_symporter_sf"/>
</dbReference>
<dbReference type="PROSITE" id="PS51257">
    <property type="entry name" value="PROKAR_LIPOPROTEIN"/>
    <property type="match status" value="1"/>
</dbReference>
<evidence type="ECO:0000313" key="5">
    <source>
        <dbReference type="EMBL" id="NME27094.1"/>
    </source>
</evidence>
<evidence type="ECO:0000313" key="4">
    <source>
        <dbReference type="EMBL" id="MFG6272726.1"/>
    </source>
</evidence>
<feature type="transmembrane region" description="Helical" evidence="3">
    <location>
        <begin position="38"/>
        <end position="59"/>
    </location>
</feature>
<dbReference type="Proteomes" id="UP001605989">
    <property type="component" value="Unassembled WGS sequence"/>
</dbReference>
<feature type="transmembrane region" description="Helical" evidence="3">
    <location>
        <begin position="128"/>
        <end position="152"/>
    </location>
</feature>
<dbReference type="Proteomes" id="UP000591071">
    <property type="component" value="Unassembled WGS sequence"/>
</dbReference>
<keyword evidence="3" id="KW-0472">Membrane</keyword>
<comment type="caution">
    <text evidence="5">The sequence shown here is derived from an EMBL/GenBank/DDBJ whole genome shotgun (WGS) entry which is preliminary data.</text>
</comment>
<evidence type="ECO:0000256" key="2">
    <source>
        <dbReference type="ARBA" id="ARBA00022448"/>
    </source>
</evidence>
<feature type="transmembrane region" description="Helical" evidence="3">
    <location>
        <begin position="6"/>
        <end position="26"/>
    </location>
</feature>
<comment type="subcellular location">
    <subcellularLocation>
        <location evidence="1">Endomembrane system</location>
        <topology evidence="1">Multi-pass membrane protein</topology>
    </subcellularLocation>
</comment>
<keyword evidence="7" id="KW-1185">Reference proteome</keyword>
<dbReference type="OrthoDB" id="1622577at2"/>
<evidence type="ECO:0000256" key="3">
    <source>
        <dbReference type="SAM" id="Phobius"/>
    </source>
</evidence>
<dbReference type="PANTHER" id="PTHR36838:SF3">
    <property type="entry name" value="TRANSPORTER AUXIN EFFLUX CARRIER EC FAMILY"/>
    <property type="match status" value="1"/>
</dbReference>
<feature type="transmembrane region" description="Helical" evidence="3">
    <location>
        <begin position="240"/>
        <end position="257"/>
    </location>
</feature>
<keyword evidence="3" id="KW-0812">Transmembrane</keyword>
<dbReference type="Gene3D" id="1.20.1530.20">
    <property type="match status" value="1"/>
</dbReference>
<dbReference type="AlphaFoldDB" id="A0A848BSF6"/>
<name>A0A848BSF6_9FIRM</name>
<dbReference type="KEGG" id="mhw:ACT01_03535"/>